<dbReference type="GO" id="GO:0042985">
    <property type="term" value="P:negative regulation of amyloid precursor protein biosynthetic process"/>
    <property type="evidence" value="ECO:0007669"/>
    <property type="project" value="TreeGrafter"/>
</dbReference>
<dbReference type="GO" id="GO:0005886">
    <property type="term" value="C:plasma membrane"/>
    <property type="evidence" value="ECO:0007669"/>
    <property type="project" value="TreeGrafter"/>
</dbReference>
<accession>A0A7R8ZLD8</accession>
<evidence type="ECO:0000256" key="6">
    <source>
        <dbReference type="ARBA" id="ARBA00023136"/>
    </source>
</evidence>
<dbReference type="InterPro" id="IPR007084">
    <property type="entry name" value="BRICHOS_dom"/>
</dbReference>
<dbReference type="Pfam" id="PF04089">
    <property type="entry name" value="BRICHOS"/>
    <property type="match status" value="1"/>
</dbReference>
<keyword evidence="6" id="KW-0472">Membrane</keyword>
<evidence type="ECO:0000256" key="5">
    <source>
        <dbReference type="ARBA" id="ARBA00022989"/>
    </source>
</evidence>
<gene>
    <name evidence="9" type="ORF">CTOB1V02_LOCUS6128</name>
</gene>
<evidence type="ECO:0000256" key="4">
    <source>
        <dbReference type="ARBA" id="ARBA00022968"/>
    </source>
</evidence>
<dbReference type="SMART" id="SM01039">
    <property type="entry name" value="BRICHOS"/>
    <property type="match status" value="1"/>
</dbReference>
<evidence type="ECO:0000256" key="8">
    <source>
        <dbReference type="ARBA" id="ARBA00023180"/>
    </source>
</evidence>
<dbReference type="OrthoDB" id="9982095at2759"/>
<evidence type="ECO:0000256" key="1">
    <source>
        <dbReference type="ARBA" id="ARBA00004606"/>
    </source>
</evidence>
<evidence type="ECO:0000256" key="3">
    <source>
        <dbReference type="ARBA" id="ARBA00022692"/>
    </source>
</evidence>
<dbReference type="InterPro" id="IPR040145">
    <property type="entry name" value="ITM2"/>
</dbReference>
<dbReference type="EMBL" id="OB661448">
    <property type="protein sequence ID" value="CAD7228240.1"/>
    <property type="molecule type" value="Genomic_DNA"/>
</dbReference>
<dbReference type="GO" id="GO:0070062">
    <property type="term" value="C:extracellular exosome"/>
    <property type="evidence" value="ECO:0007669"/>
    <property type="project" value="TreeGrafter"/>
</dbReference>
<comment type="similarity">
    <text evidence="2">Belongs to the ITM2 family.</text>
</comment>
<keyword evidence="5" id="KW-1133">Transmembrane helix</keyword>
<protein>
    <submittedName>
        <fullName evidence="9">Uncharacterized protein</fullName>
    </submittedName>
</protein>
<sequence length="385" mass="43972">MSVNVVTKPVATCPTAEESKERMIEEAEKDYQELLAKKGMPVDLEASLSEPPPYDEVCAAPRPSHGYPCPMREDKRFSRRFARRLNTTTSLCVLLLLLLLITVAVIGGTYLYRMMPRHKSLGWCQIPLNGEGWENFEDREAFLRRHIAQMEQRHSLLKDAEKGAASDFLLPVPRSSPQPAEASLVQNVLNELSNVFNDLRDEEEKATQDDPFSMSRPFAPERHFLKEHFEIDLETNPDLEDIEVPDFGGSREGRFLHDFRLNLTGIVDYSGERCFVMPLDREVVAPPQSLFDMIQRIQHGQYQVNTRRIRQTMRVIQTPLDRTKMDLGQYIPLACKGRPIYGLAKIGDPTTFLSRKRRSAGKDAVAPVLFREFAGNGVVEFEIYE</sequence>
<keyword evidence="7" id="KW-1015">Disulfide bond</keyword>
<dbReference type="AlphaFoldDB" id="A0A7R8ZLD8"/>
<evidence type="ECO:0000256" key="7">
    <source>
        <dbReference type="ARBA" id="ARBA00023157"/>
    </source>
</evidence>
<organism evidence="9">
    <name type="scientific">Cyprideis torosa</name>
    <dbReference type="NCBI Taxonomy" id="163714"/>
    <lineage>
        <taxon>Eukaryota</taxon>
        <taxon>Metazoa</taxon>
        <taxon>Ecdysozoa</taxon>
        <taxon>Arthropoda</taxon>
        <taxon>Crustacea</taxon>
        <taxon>Oligostraca</taxon>
        <taxon>Ostracoda</taxon>
        <taxon>Podocopa</taxon>
        <taxon>Podocopida</taxon>
        <taxon>Cytherocopina</taxon>
        <taxon>Cytheroidea</taxon>
        <taxon>Cytherideidae</taxon>
        <taxon>Cyprideis</taxon>
    </lineage>
</organism>
<evidence type="ECO:0000256" key="2">
    <source>
        <dbReference type="ARBA" id="ARBA00006794"/>
    </source>
</evidence>
<keyword evidence="3" id="KW-0812">Transmembrane</keyword>
<dbReference type="PROSITE" id="PS50869">
    <property type="entry name" value="BRICHOS"/>
    <property type="match status" value="1"/>
</dbReference>
<keyword evidence="4" id="KW-0735">Signal-anchor</keyword>
<comment type="subcellular location">
    <subcellularLocation>
        <location evidence="1">Membrane</location>
        <topology evidence="1">Single-pass type II membrane protein</topology>
    </subcellularLocation>
</comment>
<dbReference type="GO" id="GO:0005794">
    <property type="term" value="C:Golgi apparatus"/>
    <property type="evidence" value="ECO:0007669"/>
    <property type="project" value="TreeGrafter"/>
</dbReference>
<dbReference type="GO" id="GO:0001540">
    <property type="term" value="F:amyloid-beta binding"/>
    <property type="evidence" value="ECO:0007669"/>
    <property type="project" value="TreeGrafter"/>
</dbReference>
<keyword evidence="8" id="KW-0325">Glycoprotein</keyword>
<reference evidence="9" key="1">
    <citation type="submission" date="2020-11" db="EMBL/GenBank/DDBJ databases">
        <authorList>
            <person name="Tran Van P."/>
        </authorList>
    </citation>
    <scope>NUCLEOTIDE SEQUENCE</scope>
</reference>
<name>A0A7R8ZLD8_9CRUS</name>
<dbReference type="PANTHER" id="PTHR10962">
    <property type="entry name" value="INTEGRAL TRANSMEMBRANE PROTEIN 2"/>
    <property type="match status" value="1"/>
</dbReference>
<proteinExistence type="inferred from homology"/>
<evidence type="ECO:0000313" key="9">
    <source>
        <dbReference type="EMBL" id="CAD7228240.1"/>
    </source>
</evidence>
<dbReference type="PANTHER" id="PTHR10962:SF1">
    <property type="entry name" value="INTEGRAL MEMBRANE PROTEIN 2"/>
    <property type="match status" value="1"/>
</dbReference>